<dbReference type="AlphaFoldDB" id="A0A9K3GIJ5"/>
<name>A0A9K3GIJ5_9EUKA</name>
<dbReference type="Proteomes" id="UP000265618">
    <property type="component" value="Unassembled WGS sequence"/>
</dbReference>
<sequence length="590" mass="62265">MSTRRHRTGSAVTGSGVSELSDADEVEIESLSTGTVATDLMTHSVTLSDNGTAEEGAYTQLTLPSSLAAANPDSALSLSVCARLGGVIGDGVPLPLASTFSLYVDATYTDTGSTAGDLDTVVTNGLVSPFDPGYIGWQCRDVQVPLLPPVWVGDMDVDGRTRDVSVSMFINVLYNWHTTLDTIPDCSFVVAAATLVPVNYIADPTLSYVSAVTDYPLSWTVTGWTPSSTSDGDMTLSAYVGQGSLRQTIVLDSQADTGFTGCALLLTGCLLPPVVDETLNEDLSYDAVLYADLVLSSGDYSYGYMTSVMDTDGCVSMFLPGQVDGLGVTHVQLHLLANNPVTPTILYSIGLTPVTDNCPALETPGMAHGDPHLQTVSGYTYDHFTPGDHRLSEVILDDEYLVRTDYRTVTVGDQSTSSEELPSIATAVALGYGTTNGPLLSRLGFANISFDTVVQVIGGSSVEVKVNDVSIALPTGTLDSTYALDTAGDGSLTASFYSDDQGAVNYSYTVSVYGLMSLTIDVTRSLTDVYFIDSRVSLSTDITSIECEGLLGTCSGDEDEDETYITAYVEANESLLSSSTLLPEDTGIKD</sequence>
<organism evidence="1 2">
    <name type="scientific">Kipferlia bialata</name>
    <dbReference type="NCBI Taxonomy" id="797122"/>
    <lineage>
        <taxon>Eukaryota</taxon>
        <taxon>Metamonada</taxon>
        <taxon>Carpediemonas-like organisms</taxon>
        <taxon>Kipferlia</taxon>
    </lineage>
</organism>
<keyword evidence="2" id="KW-1185">Reference proteome</keyword>
<gene>
    <name evidence="1" type="ORF">KIPB_005468</name>
</gene>
<protein>
    <submittedName>
        <fullName evidence="1">Uncharacterized protein</fullName>
    </submittedName>
</protein>
<dbReference type="EMBL" id="BDIP01001283">
    <property type="protein sequence ID" value="GIQ84042.1"/>
    <property type="molecule type" value="Genomic_DNA"/>
</dbReference>
<proteinExistence type="predicted"/>
<comment type="caution">
    <text evidence="1">The sequence shown here is derived from an EMBL/GenBank/DDBJ whole genome shotgun (WGS) entry which is preliminary data.</text>
</comment>
<evidence type="ECO:0000313" key="1">
    <source>
        <dbReference type="EMBL" id="GIQ84042.1"/>
    </source>
</evidence>
<accession>A0A9K3GIJ5</accession>
<evidence type="ECO:0000313" key="2">
    <source>
        <dbReference type="Proteomes" id="UP000265618"/>
    </source>
</evidence>
<reference evidence="1 2" key="1">
    <citation type="journal article" date="2018" name="PLoS ONE">
        <title>The draft genome of Kipferlia bialata reveals reductive genome evolution in fornicate parasites.</title>
        <authorList>
            <person name="Tanifuji G."/>
            <person name="Takabayashi S."/>
            <person name="Kume K."/>
            <person name="Takagi M."/>
            <person name="Nakayama T."/>
            <person name="Kamikawa R."/>
            <person name="Inagaki Y."/>
            <person name="Hashimoto T."/>
        </authorList>
    </citation>
    <scope>NUCLEOTIDE SEQUENCE [LARGE SCALE GENOMIC DNA]</scope>
    <source>
        <strain evidence="1">NY0173</strain>
    </source>
</reference>